<dbReference type="PANTHER" id="PTHR11430:SF65">
    <property type="entry name" value="ODORANT-BINDING PROTEIN 1A-RELATED"/>
    <property type="match status" value="1"/>
</dbReference>
<dbReference type="GO" id="GO:0036094">
    <property type="term" value="F:small molecule binding"/>
    <property type="evidence" value="ECO:0007669"/>
    <property type="project" value="InterPro"/>
</dbReference>
<evidence type="ECO:0000313" key="6">
    <source>
        <dbReference type="Ensembl" id="ENSECAP00000081290.1"/>
    </source>
</evidence>
<evidence type="ECO:0000256" key="4">
    <source>
        <dbReference type="SAM" id="SignalP"/>
    </source>
</evidence>
<evidence type="ECO:0000256" key="2">
    <source>
        <dbReference type="ARBA" id="ARBA00006889"/>
    </source>
</evidence>
<dbReference type="GeneTree" id="ENSGT01050000244868"/>
<dbReference type="InterPro" id="IPR002345">
    <property type="entry name" value="Lipocalin"/>
</dbReference>
<dbReference type="InterPro" id="IPR012674">
    <property type="entry name" value="Calycin"/>
</dbReference>
<dbReference type="Proteomes" id="UP000002281">
    <property type="component" value="Chromosome X"/>
</dbReference>
<keyword evidence="3" id="KW-0964">Secreted</keyword>
<gene>
    <name evidence="6" type="primary">LOC106781327</name>
</gene>
<dbReference type="RefSeq" id="XP_070114605.1">
    <property type="nucleotide sequence ID" value="XM_070258504.1"/>
</dbReference>
<feature type="signal peptide" evidence="4">
    <location>
        <begin position="1"/>
        <end position="47"/>
    </location>
</feature>
<evidence type="ECO:0000259" key="5">
    <source>
        <dbReference type="Pfam" id="PF00061"/>
    </source>
</evidence>
<comment type="subcellular location">
    <subcellularLocation>
        <location evidence="1">Secreted</location>
    </subcellularLocation>
</comment>
<proteinExistence type="inferred from homology"/>
<protein>
    <recommendedName>
        <fullName evidence="5">Lipocalin/cytosolic fatty-acid binding domain-containing protein</fullName>
    </recommendedName>
</protein>
<reference evidence="6" key="2">
    <citation type="submission" date="2025-08" db="UniProtKB">
        <authorList>
            <consortium name="Ensembl"/>
        </authorList>
    </citation>
    <scope>IDENTIFICATION</scope>
    <source>
        <strain evidence="6">Thoroughbred</strain>
    </source>
</reference>
<evidence type="ECO:0000256" key="3">
    <source>
        <dbReference type="ARBA" id="ARBA00022525"/>
    </source>
</evidence>
<dbReference type="AlphaFoldDB" id="A0A9L0T441"/>
<dbReference type="InterPro" id="IPR000566">
    <property type="entry name" value="Lipocln_cytosolic_FA-bd_dom"/>
</dbReference>
<feature type="domain" description="Lipocalin/cytosolic fatty-acid binding" evidence="5">
    <location>
        <begin position="61"/>
        <end position="197"/>
    </location>
</feature>
<reference evidence="6" key="3">
    <citation type="submission" date="2025-09" db="UniProtKB">
        <authorList>
            <consortium name="Ensembl"/>
        </authorList>
    </citation>
    <scope>IDENTIFICATION</scope>
    <source>
        <strain evidence="6">Thoroughbred</strain>
    </source>
</reference>
<evidence type="ECO:0000256" key="1">
    <source>
        <dbReference type="ARBA" id="ARBA00004613"/>
    </source>
</evidence>
<accession>A0A9L0T441</accession>
<reference evidence="6 7" key="1">
    <citation type="journal article" date="2009" name="Science">
        <title>Genome sequence, comparative analysis, and population genetics of the domestic horse.</title>
        <authorList>
            <consortium name="Broad Institute Genome Sequencing Platform"/>
            <consortium name="Broad Institute Whole Genome Assembly Team"/>
            <person name="Wade C.M."/>
            <person name="Giulotto E."/>
            <person name="Sigurdsson S."/>
            <person name="Zoli M."/>
            <person name="Gnerre S."/>
            <person name="Imsland F."/>
            <person name="Lear T.L."/>
            <person name="Adelson D.L."/>
            <person name="Bailey E."/>
            <person name="Bellone R.R."/>
            <person name="Bloecker H."/>
            <person name="Distl O."/>
            <person name="Edgar R.C."/>
            <person name="Garber M."/>
            <person name="Leeb T."/>
            <person name="Mauceli E."/>
            <person name="MacLeod J.N."/>
            <person name="Penedo M.C.T."/>
            <person name="Raison J.M."/>
            <person name="Sharpe T."/>
            <person name="Vogel J."/>
            <person name="Andersson L."/>
            <person name="Antczak D.F."/>
            <person name="Biagi T."/>
            <person name="Binns M.M."/>
            <person name="Chowdhary B.P."/>
            <person name="Coleman S.J."/>
            <person name="Della Valle G."/>
            <person name="Fryc S."/>
            <person name="Guerin G."/>
            <person name="Hasegawa T."/>
            <person name="Hill E.W."/>
            <person name="Jurka J."/>
            <person name="Kiialainen A."/>
            <person name="Lindgren G."/>
            <person name="Liu J."/>
            <person name="Magnani E."/>
            <person name="Mickelson J.R."/>
            <person name="Murray J."/>
            <person name="Nergadze S.G."/>
            <person name="Onofrio R."/>
            <person name="Pedroni S."/>
            <person name="Piras M.F."/>
            <person name="Raudsepp T."/>
            <person name="Rocchi M."/>
            <person name="Roeed K.H."/>
            <person name="Ryder O.A."/>
            <person name="Searle S."/>
            <person name="Skow L."/>
            <person name="Swinburne J.E."/>
            <person name="Syvaenen A.C."/>
            <person name="Tozaki T."/>
            <person name="Valberg S.J."/>
            <person name="Vaudin M."/>
            <person name="White J.R."/>
            <person name="Zody M.C."/>
            <person name="Lander E.S."/>
            <person name="Lindblad-Toh K."/>
        </authorList>
    </citation>
    <scope>NUCLEOTIDE SEQUENCE [LARGE SCALE GENOMIC DNA]</scope>
    <source>
        <strain evidence="6 7">Thoroughbred</strain>
    </source>
</reference>
<keyword evidence="7" id="KW-1185">Reference proteome</keyword>
<evidence type="ECO:0000313" key="7">
    <source>
        <dbReference type="Proteomes" id="UP000002281"/>
    </source>
</evidence>
<dbReference type="GO" id="GO:0005576">
    <property type="term" value="C:extracellular region"/>
    <property type="evidence" value="ECO:0007669"/>
    <property type="project" value="UniProtKB-SubCell"/>
</dbReference>
<dbReference type="PRINTS" id="PR01173">
    <property type="entry name" value="ODORANTBNDNG"/>
</dbReference>
<keyword evidence="4" id="KW-0732">Signal</keyword>
<feature type="chain" id="PRO_5040475718" description="Lipocalin/cytosolic fatty-acid binding domain-containing protein" evidence="4">
    <location>
        <begin position="48"/>
        <end position="206"/>
    </location>
</feature>
<dbReference type="PANTHER" id="PTHR11430">
    <property type="entry name" value="LIPOCALIN"/>
    <property type="match status" value="1"/>
</dbReference>
<name>A0A9L0T441_HORSE</name>
<dbReference type="Pfam" id="PF00061">
    <property type="entry name" value="Lipocalin"/>
    <property type="match status" value="1"/>
</dbReference>
<dbReference type="Ensembl" id="ENSECAT00000095651.1">
    <property type="protein sequence ID" value="ENSECAP00000081290.1"/>
    <property type="gene ID" value="ENSECAG00000029340.3"/>
</dbReference>
<dbReference type="SUPFAM" id="SSF50814">
    <property type="entry name" value="Lipocalins"/>
    <property type="match status" value="1"/>
</dbReference>
<sequence length="206" mass="23089">MSNTIKSATNCMLSNNWRTLSFSRGRTTSANEMKILLLTLVLGVVCADQDPQSETDYSQLSGEWNTIYGAASNIEKLSENGPFRAFMRTLDFNSAGDTIHFTFFVKVNGQCRKLSTVATKTAENAYICDYAGKTEIHILHLSQNTIITHFLNEDEEGLVTDIVAFFGKGEDIQQEDIEKFKEAVREKEIPDENIVNIINIDDCPSE</sequence>
<organism evidence="6 7">
    <name type="scientific">Equus caballus</name>
    <name type="common">Horse</name>
    <dbReference type="NCBI Taxonomy" id="9796"/>
    <lineage>
        <taxon>Eukaryota</taxon>
        <taxon>Metazoa</taxon>
        <taxon>Chordata</taxon>
        <taxon>Craniata</taxon>
        <taxon>Vertebrata</taxon>
        <taxon>Euteleostomi</taxon>
        <taxon>Mammalia</taxon>
        <taxon>Eutheria</taxon>
        <taxon>Laurasiatheria</taxon>
        <taxon>Perissodactyla</taxon>
        <taxon>Equidae</taxon>
        <taxon>Equus</taxon>
    </lineage>
</organism>
<comment type="similarity">
    <text evidence="2">Belongs to the calycin superfamily. Lipocalin family.</text>
</comment>
<dbReference type="GeneID" id="106781327"/>
<dbReference type="Gene3D" id="2.40.128.20">
    <property type="match status" value="1"/>
</dbReference>
<dbReference type="InterPro" id="IPR002448">
    <property type="entry name" value="OBP-like"/>
</dbReference>